<organism evidence="1 2">
    <name type="scientific">Microseira wollei NIES-4236</name>
    <dbReference type="NCBI Taxonomy" id="2530354"/>
    <lineage>
        <taxon>Bacteria</taxon>
        <taxon>Bacillati</taxon>
        <taxon>Cyanobacteriota</taxon>
        <taxon>Cyanophyceae</taxon>
        <taxon>Oscillatoriophycideae</taxon>
        <taxon>Aerosakkonematales</taxon>
        <taxon>Aerosakkonemataceae</taxon>
        <taxon>Microseira</taxon>
    </lineage>
</organism>
<proteinExistence type="predicted"/>
<reference evidence="1" key="1">
    <citation type="submission" date="2019-10" db="EMBL/GenBank/DDBJ databases">
        <title>Draft genome sequece of Microseira wollei NIES-4236.</title>
        <authorList>
            <person name="Yamaguchi H."/>
            <person name="Suzuki S."/>
            <person name="Kawachi M."/>
        </authorList>
    </citation>
    <scope>NUCLEOTIDE SEQUENCE</scope>
    <source>
        <strain evidence="1">NIES-4236</strain>
    </source>
</reference>
<accession>A0AAV3X3U0</accession>
<sequence>MFVPEFEITPDKWPPVLPENVDDVSTEIEARLFTVALSDYTVTPNALLAGKQEIIHLPSVNEDVKNSDIDAKRGVVFYVSHQEFEIFSKELSVLANQTPGVQDCVKISQIKEMELAKFILSNIIGSQHFSTGDLKILGMENKSATKKYTADCK</sequence>
<gene>
    <name evidence="1" type="ORF">MiSe_07010</name>
</gene>
<name>A0AAV3X3U0_9CYAN</name>
<protein>
    <submittedName>
        <fullName evidence="1">Uncharacterized protein</fullName>
    </submittedName>
</protein>
<keyword evidence="2" id="KW-1185">Reference proteome</keyword>
<dbReference type="EMBL" id="BLAY01000006">
    <property type="protein sequence ID" value="GET35953.1"/>
    <property type="molecule type" value="Genomic_DNA"/>
</dbReference>
<dbReference type="AlphaFoldDB" id="A0AAV3X3U0"/>
<comment type="caution">
    <text evidence="1">The sequence shown here is derived from an EMBL/GenBank/DDBJ whole genome shotgun (WGS) entry which is preliminary data.</text>
</comment>
<dbReference type="Proteomes" id="UP001050975">
    <property type="component" value="Unassembled WGS sequence"/>
</dbReference>
<evidence type="ECO:0000313" key="1">
    <source>
        <dbReference type="EMBL" id="GET35953.1"/>
    </source>
</evidence>
<evidence type="ECO:0000313" key="2">
    <source>
        <dbReference type="Proteomes" id="UP001050975"/>
    </source>
</evidence>